<reference evidence="3" key="1">
    <citation type="journal article" date="2019" name="Int. J. Syst. Evol. Microbiol.">
        <title>The Global Catalogue of Microorganisms (GCM) 10K type strain sequencing project: providing services to taxonomists for standard genome sequencing and annotation.</title>
        <authorList>
            <consortium name="The Broad Institute Genomics Platform"/>
            <consortium name="The Broad Institute Genome Sequencing Center for Infectious Disease"/>
            <person name="Wu L."/>
            <person name="Ma J."/>
        </authorList>
    </citation>
    <scope>NUCLEOTIDE SEQUENCE [LARGE SCALE GENOMIC DNA]</scope>
    <source>
        <strain evidence="3">CCM 8778</strain>
    </source>
</reference>
<dbReference type="PANTHER" id="PTHR33747:SF1">
    <property type="entry name" value="ADENYLATE CYCLASE-ASSOCIATED CAP C-TERMINAL DOMAIN-CONTAINING PROTEIN"/>
    <property type="match status" value="1"/>
</dbReference>
<dbReference type="Gene3D" id="3.10.450.50">
    <property type="match status" value="1"/>
</dbReference>
<name>A0ABQ2AW25_9PSED</name>
<dbReference type="InterPro" id="IPR032710">
    <property type="entry name" value="NTF2-like_dom_sf"/>
</dbReference>
<dbReference type="Pfam" id="PF02810">
    <property type="entry name" value="SEC-C"/>
    <property type="match status" value="1"/>
</dbReference>
<evidence type="ECO:0000313" key="2">
    <source>
        <dbReference type="EMBL" id="GGH96887.1"/>
    </source>
</evidence>
<comment type="caution">
    <text evidence="2">The sequence shown here is derived from an EMBL/GenBank/DDBJ whole genome shotgun (WGS) entry which is preliminary data.</text>
</comment>
<evidence type="ECO:0000259" key="1">
    <source>
        <dbReference type="Pfam" id="PF17775"/>
    </source>
</evidence>
<dbReference type="PANTHER" id="PTHR33747">
    <property type="entry name" value="UPF0225 PROTEIN SCO1677"/>
    <property type="match status" value="1"/>
</dbReference>
<dbReference type="Proteomes" id="UP000655550">
    <property type="component" value="Unassembled WGS sequence"/>
</dbReference>
<feature type="domain" description="YchJ-like middle NTF2-like" evidence="1">
    <location>
        <begin position="1"/>
        <end position="94"/>
    </location>
</feature>
<proteinExistence type="predicted"/>
<gene>
    <name evidence="2" type="ORF">GCM10007363_29510</name>
</gene>
<dbReference type="NCBIfam" id="NF002486">
    <property type="entry name" value="PRK01752.1"/>
    <property type="match status" value="1"/>
</dbReference>
<evidence type="ECO:0000313" key="3">
    <source>
        <dbReference type="Proteomes" id="UP000655550"/>
    </source>
</evidence>
<dbReference type="SUPFAM" id="SSF54427">
    <property type="entry name" value="NTF2-like"/>
    <property type="match status" value="1"/>
</dbReference>
<dbReference type="InterPro" id="IPR048469">
    <property type="entry name" value="YchJ-like_M"/>
</dbReference>
<dbReference type="NCBIfam" id="NF001213">
    <property type="entry name" value="PRK00183.1"/>
    <property type="match status" value="1"/>
</dbReference>
<protein>
    <submittedName>
        <fullName evidence="2">UPF0225 protein</fullName>
    </submittedName>
</protein>
<dbReference type="EMBL" id="BMDE01000011">
    <property type="protein sequence ID" value="GGH96887.1"/>
    <property type="molecule type" value="Genomic_DNA"/>
</dbReference>
<dbReference type="InterPro" id="IPR004027">
    <property type="entry name" value="SEC_C_motif"/>
</dbReference>
<accession>A0ABQ2AW25</accession>
<dbReference type="SUPFAM" id="SSF103642">
    <property type="entry name" value="Sec-C motif"/>
    <property type="match status" value="1"/>
</dbReference>
<dbReference type="Pfam" id="PF17775">
    <property type="entry name" value="YchJ_M-like"/>
    <property type="match status" value="1"/>
</dbReference>
<keyword evidence="3" id="KW-1185">Reference proteome</keyword>
<organism evidence="2 3">
    <name type="scientific">Pseudomonas fluvialis</name>
    <dbReference type="NCBI Taxonomy" id="1793966"/>
    <lineage>
        <taxon>Bacteria</taxon>
        <taxon>Pseudomonadati</taxon>
        <taxon>Pseudomonadota</taxon>
        <taxon>Gammaproteobacteria</taxon>
        <taxon>Pseudomonadales</taxon>
        <taxon>Pseudomonadaceae</taxon>
        <taxon>Pseudomonas</taxon>
    </lineage>
</organism>
<sequence length="124" mass="13689">MRSRYSAYVLGAIDYLQRSTLPAQQAGLDLPAMRLWSENSRWLGLEVLQHEPLGGQPAHARVSFIARWADAQGEHSQHECSAFVEHQGQWYFLDPGVPLKAGRNDPCPCGGGGKFKKCCGPLLP</sequence>